<sequence length="372" mass="39021">MSPDARHPAPAEPSDLVDPGVPVEVASRPAHATTGDRWRRAAVYRVHTASFADADGDGVGDLAGLTSHIPYLRDLGVDAVRLDAGAGAPEEIGALAAALHAVQLGLILEEADAGEDETARDWSAHDVDALCRDGRLLVLRRGEGAAEPAAPEPAAIDVDLTAEEFEAAGLRRRIEQALEAARVAGGAPTWVLSRPGAVRHATRFAFLPGMGAGPDAVEQWLREGGDIEEVPVALGLARARAASLFVLALPGGVGLLQGEELGLQEAGGARSPQPPWSGGLSVEAESFDPGSTLTMYRAALAYRAYLAGEEPLDWVDTGRDDVLHVRRGPWNAVLHTGVAPYPMPDGRVLLASRVLPDPARIPADTAVWILDT</sequence>
<evidence type="ECO:0000256" key="1">
    <source>
        <dbReference type="SAM" id="MobiDB-lite"/>
    </source>
</evidence>
<dbReference type="InterPro" id="IPR017853">
    <property type="entry name" value="GH"/>
</dbReference>
<feature type="region of interest" description="Disordered" evidence="1">
    <location>
        <begin position="1"/>
        <end position="22"/>
    </location>
</feature>
<evidence type="ECO:0000313" key="4">
    <source>
        <dbReference type="Proteomes" id="UP001164305"/>
    </source>
</evidence>
<dbReference type="PANTHER" id="PTHR10357">
    <property type="entry name" value="ALPHA-AMYLASE FAMILY MEMBER"/>
    <property type="match status" value="1"/>
</dbReference>
<accession>A0ABY6G0H2</accession>
<dbReference type="SUPFAM" id="SSF51445">
    <property type="entry name" value="(Trans)glycosidases"/>
    <property type="match status" value="2"/>
</dbReference>
<keyword evidence="4" id="KW-1185">Reference proteome</keyword>
<dbReference type="Gene3D" id="3.20.20.80">
    <property type="entry name" value="Glycosidases"/>
    <property type="match status" value="2"/>
</dbReference>
<evidence type="ECO:0000259" key="2">
    <source>
        <dbReference type="Pfam" id="PF00128"/>
    </source>
</evidence>
<dbReference type="PANTHER" id="PTHR10357:SF179">
    <property type="entry name" value="NEUTRAL AND BASIC AMINO ACID TRANSPORT PROTEIN RBAT"/>
    <property type="match status" value="1"/>
</dbReference>
<gene>
    <name evidence="3" type="ORF">BRM3_13545</name>
</gene>
<dbReference type="EMBL" id="CP107020">
    <property type="protein sequence ID" value="UYG16607.1"/>
    <property type="molecule type" value="Genomic_DNA"/>
</dbReference>
<dbReference type="RefSeq" id="WP_263593820.1">
    <property type="nucleotide sequence ID" value="NZ_CP107020.1"/>
</dbReference>
<dbReference type="InterPro" id="IPR006047">
    <property type="entry name" value="GH13_cat_dom"/>
</dbReference>
<dbReference type="Pfam" id="PF00128">
    <property type="entry name" value="Alpha-amylase"/>
    <property type="match status" value="1"/>
</dbReference>
<name>A0ABY6G0H2_9MICO</name>
<proteinExistence type="predicted"/>
<reference evidence="3" key="1">
    <citation type="submission" date="2022-10" db="EMBL/GenBank/DDBJ databases">
        <title>Whole-Genome Sequencing of Brachybacterium huguangmaarense BRM-3, Isolated from Betula schmidtii.</title>
        <authorList>
            <person name="Haam D."/>
        </authorList>
    </citation>
    <scope>NUCLEOTIDE SEQUENCE</scope>
    <source>
        <strain evidence="3">BRM-3</strain>
    </source>
</reference>
<evidence type="ECO:0000313" key="3">
    <source>
        <dbReference type="EMBL" id="UYG16607.1"/>
    </source>
</evidence>
<feature type="domain" description="Glycosyl hydrolase family 13 catalytic" evidence="2">
    <location>
        <begin position="46"/>
        <end position="81"/>
    </location>
</feature>
<organism evidence="3 4">
    <name type="scientific">Brachybacterium huguangmaarense</name>
    <dbReference type="NCBI Taxonomy" id="1652028"/>
    <lineage>
        <taxon>Bacteria</taxon>
        <taxon>Bacillati</taxon>
        <taxon>Actinomycetota</taxon>
        <taxon>Actinomycetes</taxon>
        <taxon>Micrococcales</taxon>
        <taxon>Dermabacteraceae</taxon>
        <taxon>Brachybacterium</taxon>
    </lineage>
</organism>
<dbReference type="Proteomes" id="UP001164305">
    <property type="component" value="Chromosome"/>
</dbReference>
<protein>
    <recommendedName>
        <fullName evidence="2">Glycosyl hydrolase family 13 catalytic domain-containing protein</fullName>
    </recommendedName>
</protein>